<evidence type="ECO:0000256" key="1">
    <source>
        <dbReference type="ARBA" id="ARBA00023125"/>
    </source>
</evidence>
<dbReference type="EMBL" id="FNPZ01000001">
    <property type="protein sequence ID" value="SDY75751.1"/>
    <property type="molecule type" value="Genomic_DNA"/>
</dbReference>
<evidence type="ECO:0000259" key="4">
    <source>
        <dbReference type="PROSITE" id="PS50977"/>
    </source>
</evidence>
<proteinExistence type="predicted"/>
<dbReference type="PANTHER" id="PTHR30055:SF209">
    <property type="entry name" value="POSSIBLE TRANSCRIPTIONAL REGULATORY PROTEIN (PROBABLY TETR-FAMILY)"/>
    <property type="match status" value="1"/>
</dbReference>
<accession>A0A1H3MGH0</accession>
<dbReference type="PRINTS" id="PR00455">
    <property type="entry name" value="HTHTETR"/>
</dbReference>
<dbReference type="STRING" id="381665.SAMN05216554_1415"/>
<dbReference type="GO" id="GO:0003700">
    <property type="term" value="F:DNA-binding transcription factor activity"/>
    <property type="evidence" value="ECO:0007669"/>
    <property type="project" value="TreeGrafter"/>
</dbReference>
<dbReference type="InterPro" id="IPR001647">
    <property type="entry name" value="HTH_TetR"/>
</dbReference>
<sequence>MPASSVYQGFNRTVVRLFPPCYSPCMDSPGARSETSTGRPPAPAPDLPLGALAGVPLGLPTSIRPGAAGGTGAPPAERSDAARNRERILTAARRVIERDGVDALTMDVLATEAGVGKGTIFRRFGSSTGVFRALLDETEREFQGRMISGPPPLGPGADPLDRLVAFGRARILVISAQGDLLRKSEAPPESRYSVPARQVTEVHVVSLLRQAGVEGDLPVLAFNLISMLEAILVLPPGAVRGVTSARLADGWEEIVRRLAP</sequence>
<dbReference type="InterPro" id="IPR009057">
    <property type="entry name" value="Homeodomain-like_sf"/>
</dbReference>
<dbReference type="Pfam" id="PF00440">
    <property type="entry name" value="TetR_N"/>
    <property type="match status" value="1"/>
</dbReference>
<reference evidence="5 6" key="1">
    <citation type="submission" date="2016-10" db="EMBL/GenBank/DDBJ databases">
        <authorList>
            <person name="de Groot N.N."/>
        </authorList>
    </citation>
    <scope>NUCLEOTIDE SEQUENCE [LARGE SCALE GENOMIC DNA]</scope>
    <source>
        <strain evidence="5 6">CGMCC 4.3491</strain>
    </source>
</reference>
<evidence type="ECO:0000313" key="6">
    <source>
        <dbReference type="Proteomes" id="UP000198891"/>
    </source>
</evidence>
<evidence type="ECO:0000256" key="3">
    <source>
        <dbReference type="SAM" id="MobiDB-lite"/>
    </source>
</evidence>
<evidence type="ECO:0000313" key="5">
    <source>
        <dbReference type="EMBL" id="SDY75751.1"/>
    </source>
</evidence>
<dbReference type="SUPFAM" id="SSF46689">
    <property type="entry name" value="Homeodomain-like"/>
    <property type="match status" value="1"/>
</dbReference>
<feature type="region of interest" description="Disordered" evidence="3">
    <location>
        <begin position="28"/>
        <end position="83"/>
    </location>
</feature>
<gene>
    <name evidence="5" type="ORF">SAMN05216554_1415</name>
</gene>
<name>A0A1H3MGH0_9MICO</name>
<dbReference type="Proteomes" id="UP000198891">
    <property type="component" value="Unassembled WGS sequence"/>
</dbReference>
<dbReference type="AlphaFoldDB" id="A0A1H3MGH0"/>
<dbReference type="PANTHER" id="PTHR30055">
    <property type="entry name" value="HTH-TYPE TRANSCRIPTIONAL REGULATOR RUTR"/>
    <property type="match status" value="1"/>
</dbReference>
<feature type="DNA-binding region" description="H-T-H motif" evidence="2">
    <location>
        <begin position="105"/>
        <end position="124"/>
    </location>
</feature>
<protein>
    <submittedName>
        <fullName evidence="5">Transcriptional regulator, TetR family</fullName>
    </submittedName>
</protein>
<evidence type="ECO:0000256" key="2">
    <source>
        <dbReference type="PROSITE-ProRule" id="PRU00335"/>
    </source>
</evidence>
<keyword evidence="6" id="KW-1185">Reference proteome</keyword>
<dbReference type="InterPro" id="IPR050109">
    <property type="entry name" value="HTH-type_TetR-like_transc_reg"/>
</dbReference>
<keyword evidence="1 2" id="KW-0238">DNA-binding</keyword>
<feature type="domain" description="HTH tetR-type" evidence="4">
    <location>
        <begin position="82"/>
        <end position="142"/>
    </location>
</feature>
<dbReference type="Gene3D" id="1.10.357.10">
    <property type="entry name" value="Tetracycline Repressor, domain 2"/>
    <property type="match status" value="1"/>
</dbReference>
<organism evidence="5 6">
    <name type="scientific">Herbiconiux ginsengi</name>
    <dbReference type="NCBI Taxonomy" id="381665"/>
    <lineage>
        <taxon>Bacteria</taxon>
        <taxon>Bacillati</taxon>
        <taxon>Actinomycetota</taxon>
        <taxon>Actinomycetes</taxon>
        <taxon>Micrococcales</taxon>
        <taxon>Microbacteriaceae</taxon>
        <taxon>Herbiconiux</taxon>
    </lineage>
</organism>
<dbReference type="PROSITE" id="PS50977">
    <property type="entry name" value="HTH_TETR_2"/>
    <property type="match status" value="1"/>
</dbReference>
<feature type="compositionally biased region" description="Low complexity" evidence="3">
    <location>
        <begin position="47"/>
        <end position="60"/>
    </location>
</feature>
<dbReference type="GO" id="GO:0000976">
    <property type="term" value="F:transcription cis-regulatory region binding"/>
    <property type="evidence" value="ECO:0007669"/>
    <property type="project" value="TreeGrafter"/>
</dbReference>